<organism evidence="1 2">
    <name type="scientific">Mycolicibacterium senegalense</name>
    <dbReference type="NCBI Taxonomy" id="1796"/>
    <lineage>
        <taxon>Bacteria</taxon>
        <taxon>Bacillati</taxon>
        <taxon>Actinomycetota</taxon>
        <taxon>Actinomycetes</taxon>
        <taxon>Mycobacteriales</taxon>
        <taxon>Mycobacteriaceae</taxon>
        <taxon>Mycolicibacterium</taxon>
    </lineage>
</organism>
<evidence type="ECO:0000313" key="1">
    <source>
        <dbReference type="EMBL" id="KLO48244.1"/>
    </source>
</evidence>
<keyword evidence="2" id="KW-1185">Reference proteome</keyword>
<proteinExistence type="predicted"/>
<sequence length="75" mass="8509">MFSAESHDFDHRFRDLNIFGDNFVTDRDLNGGQTENDETHADLYTFGLADAHDDFAITEKINDLTPDIAKFLISA</sequence>
<comment type="caution">
    <text evidence="1">The sequence shown here is derived from an EMBL/GenBank/DDBJ whole genome shotgun (WGS) entry which is preliminary data.</text>
</comment>
<name>A0ABR5FN19_9MYCO</name>
<reference evidence="1 2" key="1">
    <citation type="submission" date="2015-05" db="EMBL/GenBank/DDBJ databases">
        <title>Genome sequence of Mycobacterium senegalense.</title>
        <authorList>
            <person name="Greninger A.L."/>
            <person name="Miller S."/>
        </authorList>
    </citation>
    <scope>NUCLEOTIDE SEQUENCE [LARGE SCALE GENOMIC DNA]</scope>
    <source>
        <strain evidence="1 2">CK2</strain>
    </source>
</reference>
<dbReference type="Proteomes" id="UP000036499">
    <property type="component" value="Unassembled WGS sequence"/>
</dbReference>
<protein>
    <submittedName>
        <fullName evidence="1">Uncharacterized protein</fullName>
    </submittedName>
</protein>
<evidence type="ECO:0000313" key="2">
    <source>
        <dbReference type="Proteomes" id="UP000036499"/>
    </source>
</evidence>
<dbReference type="EMBL" id="LDPU01000002">
    <property type="protein sequence ID" value="KLO48244.1"/>
    <property type="molecule type" value="Genomic_DNA"/>
</dbReference>
<accession>A0ABR5FN19</accession>
<gene>
    <name evidence="1" type="ORF">ABW05_26390</name>
</gene>